<evidence type="ECO:0000256" key="1">
    <source>
        <dbReference type="ARBA" id="ARBA00002180"/>
    </source>
</evidence>
<dbReference type="GO" id="GO:0015074">
    <property type="term" value="P:DNA integration"/>
    <property type="evidence" value="ECO:0007669"/>
    <property type="project" value="UniProtKB-KW"/>
</dbReference>
<keyword evidence="13" id="KW-0808">Transferase</keyword>
<dbReference type="Pfam" id="PF00665">
    <property type="entry name" value="rve"/>
    <property type="match status" value="1"/>
</dbReference>
<comment type="caution">
    <text evidence="18">The sequence shown here is derived from an EMBL/GenBank/DDBJ whole genome shotgun (WGS) entry which is preliminary data.</text>
</comment>
<keyword evidence="13" id="KW-0239">DNA-directed DNA polymerase</keyword>
<evidence type="ECO:0000256" key="8">
    <source>
        <dbReference type="ARBA" id="ARBA00022801"/>
    </source>
</evidence>
<keyword evidence="12" id="KW-0695">RNA-directed DNA polymerase</keyword>
<dbReference type="Pfam" id="PF13976">
    <property type="entry name" value="gag_pre-integrs"/>
    <property type="match status" value="1"/>
</dbReference>
<evidence type="ECO:0000256" key="15">
    <source>
        <dbReference type="ARBA" id="ARBA00023172"/>
    </source>
</evidence>
<feature type="region of interest" description="Disordered" evidence="16">
    <location>
        <begin position="545"/>
        <end position="594"/>
    </location>
</feature>
<evidence type="ECO:0000256" key="6">
    <source>
        <dbReference type="ARBA" id="ARBA00022741"/>
    </source>
</evidence>
<dbReference type="InterPro" id="IPR039537">
    <property type="entry name" value="Retrotran_Ty1/copia-like"/>
</dbReference>
<sequence length="666" mass="74141">MAGVSVSKGDGDQERNKSPKVDDGKKRSGPRCYRCNQLGHIRKNYRVKLQPGHAAEKEAESKPENGEWGSAFVTSTSVQAFSSIDYQEDWVVDSGCGHHLTGDVSKFSSLQEFKGNVFIVTVDDTMHVVEKKGSVSLGSDQGPHTLQSVYHVPGMKKNLFSVTNAVDVEYHVLFGPTEVRFLRNVSAVKADVTHVGRRVRDLSVLSTSAYVDKMRANDSATIWHERLGNVGMDKLKAVKGLIHSLPSLSSYGDGHVCAGCQYRKTHRLPFDISQTSCRAPLECIHGDLMGPTVTPSLGGSRYMLALVDDYSRYTWVYFLKEKSETFIKFVEFKELVQGRLGLRLKKLRTDNGGEFTSSNFSNFCRKFGIQQELIYAHTPQQNGIAERKVRHLIEICKCWLHAKGIPMSFWAKGMVCAAYVINRMPLSPNNMKSPYELVFKEKPSVEHLRVFGSTCYVHVPDTLRTKLDVKARKLVFVGYDERKKGWKCMDPETRRFVVSRDVVFDELTSYQGSPSMDLQENKFDGGQGDAAWDFLVELPVSPGAPAATSSGAKASGSGSRRSDASGEPGIRASTEEAAGVVDQGQALRRSKRTIIPPTRYRDGNTVSLVSCFFAGPLDEREPSSFENVTGVKEWEDVMDEEMDAHKKNETWVLVPKVEDITPVTCK</sequence>
<protein>
    <recommendedName>
        <fullName evidence="17">Integrase catalytic domain-containing protein</fullName>
    </recommendedName>
</protein>
<evidence type="ECO:0000313" key="18">
    <source>
        <dbReference type="EMBL" id="KAK8923921.1"/>
    </source>
</evidence>
<dbReference type="GO" id="GO:0006310">
    <property type="term" value="P:DNA recombination"/>
    <property type="evidence" value="ECO:0007669"/>
    <property type="project" value="UniProtKB-KW"/>
</dbReference>
<name>A0AAP0B299_9ASPA</name>
<evidence type="ECO:0000256" key="11">
    <source>
        <dbReference type="ARBA" id="ARBA00022908"/>
    </source>
</evidence>
<evidence type="ECO:0000256" key="14">
    <source>
        <dbReference type="ARBA" id="ARBA00023113"/>
    </source>
</evidence>
<dbReference type="GO" id="GO:0003964">
    <property type="term" value="F:RNA-directed DNA polymerase activity"/>
    <property type="evidence" value="ECO:0007669"/>
    <property type="project" value="UniProtKB-KW"/>
</dbReference>
<dbReference type="GO" id="GO:0004519">
    <property type="term" value="F:endonuclease activity"/>
    <property type="evidence" value="ECO:0007669"/>
    <property type="project" value="UniProtKB-KW"/>
</dbReference>
<dbReference type="PANTHER" id="PTHR42648:SF11">
    <property type="entry name" value="TRANSPOSON TY4-P GAG-POL POLYPROTEIN"/>
    <property type="match status" value="1"/>
</dbReference>
<keyword evidence="9" id="KW-0067">ATP-binding</keyword>
<keyword evidence="14" id="KW-0917">Virion maturation</keyword>
<evidence type="ECO:0000256" key="3">
    <source>
        <dbReference type="ARBA" id="ARBA00022670"/>
    </source>
</evidence>
<keyword evidence="2" id="KW-1188">Viral release from host cell</keyword>
<dbReference type="InterPro" id="IPR025724">
    <property type="entry name" value="GAG-pre-integrase_dom"/>
</dbReference>
<evidence type="ECO:0000313" key="19">
    <source>
        <dbReference type="Proteomes" id="UP001418222"/>
    </source>
</evidence>
<dbReference type="PROSITE" id="PS50994">
    <property type="entry name" value="INTEGRASE"/>
    <property type="match status" value="1"/>
</dbReference>
<dbReference type="Pfam" id="PF25597">
    <property type="entry name" value="SH3_retrovirus"/>
    <property type="match status" value="1"/>
</dbReference>
<accession>A0AAP0B299</accession>
<dbReference type="Pfam" id="PF22936">
    <property type="entry name" value="Pol_BBD"/>
    <property type="match status" value="1"/>
</dbReference>
<keyword evidence="19" id="KW-1185">Reference proteome</keyword>
<keyword evidence="13" id="KW-0548">Nucleotidyltransferase</keyword>
<dbReference type="GO" id="GO:0046872">
    <property type="term" value="F:metal ion binding"/>
    <property type="evidence" value="ECO:0007669"/>
    <property type="project" value="UniProtKB-KW"/>
</dbReference>
<dbReference type="GO" id="GO:0008233">
    <property type="term" value="F:peptidase activity"/>
    <property type="evidence" value="ECO:0007669"/>
    <property type="project" value="UniProtKB-KW"/>
</dbReference>
<dbReference type="Proteomes" id="UP001418222">
    <property type="component" value="Unassembled WGS sequence"/>
</dbReference>
<dbReference type="GO" id="GO:0003676">
    <property type="term" value="F:nucleic acid binding"/>
    <property type="evidence" value="ECO:0007669"/>
    <property type="project" value="InterPro"/>
</dbReference>
<dbReference type="EMBL" id="JBBWWQ010000017">
    <property type="protein sequence ID" value="KAK8923921.1"/>
    <property type="molecule type" value="Genomic_DNA"/>
</dbReference>
<keyword evidence="6" id="KW-0547">Nucleotide-binding</keyword>
<evidence type="ECO:0000256" key="5">
    <source>
        <dbReference type="ARBA" id="ARBA00022723"/>
    </source>
</evidence>
<evidence type="ECO:0000259" key="17">
    <source>
        <dbReference type="PROSITE" id="PS50994"/>
    </source>
</evidence>
<dbReference type="GO" id="GO:0006508">
    <property type="term" value="P:proteolysis"/>
    <property type="evidence" value="ECO:0007669"/>
    <property type="project" value="UniProtKB-KW"/>
</dbReference>
<dbReference type="InterPro" id="IPR057670">
    <property type="entry name" value="SH3_retrovirus"/>
</dbReference>
<dbReference type="InterPro" id="IPR001584">
    <property type="entry name" value="Integrase_cat-core"/>
</dbReference>
<keyword evidence="15" id="KW-0233">DNA recombination</keyword>
<dbReference type="SUPFAM" id="SSF53098">
    <property type="entry name" value="Ribonuclease H-like"/>
    <property type="match status" value="1"/>
</dbReference>
<evidence type="ECO:0000256" key="10">
    <source>
        <dbReference type="ARBA" id="ARBA00022842"/>
    </source>
</evidence>
<feature type="region of interest" description="Disordered" evidence="16">
    <location>
        <begin position="1"/>
        <end position="33"/>
    </location>
</feature>
<evidence type="ECO:0000256" key="9">
    <source>
        <dbReference type="ARBA" id="ARBA00022840"/>
    </source>
</evidence>
<dbReference type="Gene3D" id="3.30.420.10">
    <property type="entry name" value="Ribonuclease H-like superfamily/Ribonuclease H"/>
    <property type="match status" value="1"/>
</dbReference>
<dbReference type="GO" id="GO:0003887">
    <property type="term" value="F:DNA-directed DNA polymerase activity"/>
    <property type="evidence" value="ECO:0007669"/>
    <property type="project" value="UniProtKB-KW"/>
</dbReference>
<dbReference type="InterPro" id="IPR054722">
    <property type="entry name" value="PolX-like_BBD"/>
</dbReference>
<evidence type="ECO:0000256" key="16">
    <source>
        <dbReference type="SAM" id="MobiDB-lite"/>
    </source>
</evidence>
<dbReference type="PANTHER" id="PTHR42648">
    <property type="entry name" value="TRANSPOSASE, PUTATIVE-RELATED"/>
    <property type="match status" value="1"/>
</dbReference>
<comment type="function">
    <text evidence="1">The aspartyl protease (PR) mediates the proteolytic cleavages of the Gag and Gag-Pol polyproteins after assembly of the VLP.</text>
</comment>
<evidence type="ECO:0000256" key="12">
    <source>
        <dbReference type="ARBA" id="ARBA00022918"/>
    </source>
</evidence>
<keyword evidence="3" id="KW-0645">Protease</keyword>
<gene>
    <name evidence="18" type="ORF">KSP39_PZI019707</name>
</gene>
<feature type="compositionally biased region" description="Low complexity" evidence="16">
    <location>
        <begin position="545"/>
        <end position="559"/>
    </location>
</feature>
<organism evidence="18 19">
    <name type="scientific">Platanthera zijinensis</name>
    <dbReference type="NCBI Taxonomy" id="2320716"/>
    <lineage>
        <taxon>Eukaryota</taxon>
        <taxon>Viridiplantae</taxon>
        <taxon>Streptophyta</taxon>
        <taxon>Embryophyta</taxon>
        <taxon>Tracheophyta</taxon>
        <taxon>Spermatophyta</taxon>
        <taxon>Magnoliopsida</taxon>
        <taxon>Liliopsida</taxon>
        <taxon>Asparagales</taxon>
        <taxon>Orchidaceae</taxon>
        <taxon>Orchidoideae</taxon>
        <taxon>Orchideae</taxon>
        <taxon>Orchidinae</taxon>
        <taxon>Platanthera</taxon>
    </lineage>
</organism>
<proteinExistence type="predicted"/>
<keyword evidence="8" id="KW-0378">Hydrolase</keyword>
<reference evidence="18 19" key="1">
    <citation type="journal article" date="2022" name="Nat. Plants">
        <title>Genomes of leafy and leafless Platanthera orchids illuminate the evolution of mycoheterotrophy.</title>
        <authorList>
            <person name="Li M.H."/>
            <person name="Liu K.W."/>
            <person name="Li Z."/>
            <person name="Lu H.C."/>
            <person name="Ye Q.L."/>
            <person name="Zhang D."/>
            <person name="Wang J.Y."/>
            <person name="Li Y.F."/>
            <person name="Zhong Z.M."/>
            <person name="Liu X."/>
            <person name="Yu X."/>
            <person name="Liu D.K."/>
            <person name="Tu X.D."/>
            <person name="Liu B."/>
            <person name="Hao Y."/>
            <person name="Liao X.Y."/>
            <person name="Jiang Y.T."/>
            <person name="Sun W.H."/>
            <person name="Chen J."/>
            <person name="Chen Y.Q."/>
            <person name="Ai Y."/>
            <person name="Zhai J.W."/>
            <person name="Wu S.S."/>
            <person name="Zhou Z."/>
            <person name="Hsiao Y.Y."/>
            <person name="Wu W.L."/>
            <person name="Chen Y.Y."/>
            <person name="Lin Y.F."/>
            <person name="Hsu J.L."/>
            <person name="Li C.Y."/>
            <person name="Wang Z.W."/>
            <person name="Zhao X."/>
            <person name="Zhong W.Y."/>
            <person name="Ma X.K."/>
            <person name="Ma L."/>
            <person name="Huang J."/>
            <person name="Chen G.Z."/>
            <person name="Huang M.Z."/>
            <person name="Huang L."/>
            <person name="Peng D.H."/>
            <person name="Luo Y.B."/>
            <person name="Zou S.Q."/>
            <person name="Chen S.P."/>
            <person name="Lan S."/>
            <person name="Tsai W.C."/>
            <person name="Van de Peer Y."/>
            <person name="Liu Z.J."/>
        </authorList>
    </citation>
    <scope>NUCLEOTIDE SEQUENCE [LARGE SCALE GENOMIC DNA]</scope>
    <source>
        <strain evidence="18">Lor287</strain>
    </source>
</reference>
<dbReference type="AlphaFoldDB" id="A0AAP0B299"/>
<evidence type="ECO:0000256" key="7">
    <source>
        <dbReference type="ARBA" id="ARBA00022759"/>
    </source>
</evidence>
<dbReference type="InterPro" id="IPR036397">
    <property type="entry name" value="RNaseH_sf"/>
</dbReference>
<evidence type="ECO:0000256" key="13">
    <source>
        <dbReference type="ARBA" id="ARBA00022932"/>
    </source>
</evidence>
<dbReference type="InterPro" id="IPR012337">
    <property type="entry name" value="RNaseH-like_sf"/>
</dbReference>
<dbReference type="GO" id="GO:0005524">
    <property type="term" value="F:ATP binding"/>
    <property type="evidence" value="ECO:0007669"/>
    <property type="project" value="UniProtKB-KW"/>
</dbReference>
<feature type="compositionally biased region" description="Basic and acidic residues" evidence="16">
    <location>
        <begin position="9"/>
        <end position="26"/>
    </location>
</feature>
<keyword evidence="10" id="KW-0460">Magnesium</keyword>
<evidence type="ECO:0000256" key="2">
    <source>
        <dbReference type="ARBA" id="ARBA00022612"/>
    </source>
</evidence>
<keyword evidence="7" id="KW-0255">Endonuclease</keyword>
<keyword evidence="4" id="KW-0540">Nuclease</keyword>
<evidence type="ECO:0000256" key="4">
    <source>
        <dbReference type="ARBA" id="ARBA00022722"/>
    </source>
</evidence>
<keyword evidence="5" id="KW-0479">Metal-binding</keyword>
<keyword evidence="11" id="KW-0229">DNA integration</keyword>
<feature type="domain" description="Integrase catalytic" evidence="17">
    <location>
        <begin position="276"/>
        <end position="442"/>
    </location>
</feature>